<sequence length="205" mass="22172">MSAARAAVLEAVRTRGRLCSVREVADQLDLHPNTVREHLDALLEQRLVERESSSPAGRGRPALMYRATTAITDVARDYELLAEVLAEQLAQLPDAAGASRAAGRSWGSRLGHGDGEPVELQAWMAQLGFQPHQLSQATWLLRSCPILSAARQNPDVVCSVHLGLAQAIVERQGQDGSQMAIEPMGHPQGCLLHLRAPQLPTEPMG</sequence>
<dbReference type="InterPro" id="IPR036388">
    <property type="entry name" value="WH-like_DNA-bd_sf"/>
</dbReference>
<gene>
    <name evidence="1" type="ORF">ACFSCS_15010</name>
</gene>
<dbReference type="InterPro" id="IPR011991">
    <property type="entry name" value="ArsR-like_HTH"/>
</dbReference>
<reference evidence="2" key="1">
    <citation type="journal article" date="2019" name="Int. J. Syst. Evol. Microbiol.">
        <title>The Global Catalogue of Microorganisms (GCM) 10K type strain sequencing project: providing services to taxonomists for standard genome sequencing and annotation.</title>
        <authorList>
            <consortium name="The Broad Institute Genomics Platform"/>
            <consortium name="The Broad Institute Genome Sequencing Center for Infectious Disease"/>
            <person name="Wu L."/>
            <person name="Ma J."/>
        </authorList>
    </citation>
    <scope>NUCLEOTIDE SEQUENCE [LARGE SCALE GENOMIC DNA]</scope>
    <source>
        <strain evidence="2">CAIM 431</strain>
    </source>
</reference>
<dbReference type="Pfam" id="PF12840">
    <property type="entry name" value="HTH_20"/>
    <property type="match status" value="1"/>
</dbReference>
<dbReference type="SUPFAM" id="SSF46785">
    <property type="entry name" value="Winged helix' DNA-binding domain"/>
    <property type="match status" value="1"/>
</dbReference>
<keyword evidence="2" id="KW-1185">Reference proteome</keyword>
<evidence type="ECO:0000313" key="1">
    <source>
        <dbReference type="EMBL" id="MFD1891482.1"/>
    </source>
</evidence>
<dbReference type="Gene3D" id="1.10.10.10">
    <property type="entry name" value="Winged helix-like DNA-binding domain superfamily/Winged helix DNA-binding domain"/>
    <property type="match status" value="1"/>
</dbReference>
<comment type="caution">
    <text evidence="1">The sequence shown here is derived from an EMBL/GenBank/DDBJ whole genome shotgun (WGS) entry which is preliminary data.</text>
</comment>
<dbReference type="EMBL" id="JBHUFZ010000033">
    <property type="protein sequence ID" value="MFD1891482.1"/>
    <property type="molecule type" value="Genomic_DNA"/>
</dbReference>
<dbReference type="CDD" id="cd00090">
    <property type="entry name" value="HTH_ARSR"/>
    <property type="match status" value="1"/>
</dbReference>
<accession>A0ABW4RZ53</accession>
<dbReference type="RefSeq" id="WP_386751678.1">
    <property type="nucleotide sequence ID" value="NZ_BAAAIX010000034.1"/>
</dbReference>
<dbReference type="InterPro" id="IPR036390">
    <property type="entry name" value="WH_DNA-bd_sf"/>
</dbReference>
<evidence type="ECO:0000313" key="2">
    <source>
        <dbReference type="Proteomes" id="UP001597326"/>
    </source>
</evidence>
<proteinExistence type="predicted"/>
<protein>
    <submittedName>
        <fullName evidence="1">Helix-turn-helix transcriptional regulator</fullName>
    </submittedName>
</protein>
<organism evidence="1 2">
    <name type="scientific">Luteococcus peritonei</name>
    <dbReference type="NCBI Taxonomy" id="88874"/>
    <lineage>
        <taxon>Bacteria</taxon>
        <taxon>Bacillati</taxon>
        <taxon>Actinomycetota</taxon>
        <taxon>Actinomycetes</taxon>
        <taxon>Propionibacteriales</taxon>
        <taxon>Propionibacteriaceae</taxon>
        <taxon>Luteococcus</taxon>
    </lineage>
</organism>
<name>A0ABW4RZ53_9ACTN</name>
<dbReference type="Proteomes" id="UP001597326">
    <property type="component" value="Unassembled WGS sequence"/>
</dbReference>